<accession>A0ABY8QF54</accession>
<dbReference type="Proteomes" id="UP001241605">
    <property type="component" value="Chromosome"/>
</dbReference>
<dbReference type="EMBL" id="CP124616">
    <property type="protein sequence ID" value="WGW02628.1"/>
    <property type="molecule type" value="Genomic_DNA"/>
</dbReference>
<dbReference type="Pfam" id="PF11750">
    <property type="entry name" value="DUF3307"/>
    <property type="match status" value="1"/>
</dbReference>
<proteinExistence type="predicted"/>
<feature type="transmembrane region" description="Helical" evidence="1">
    <location>
        <begin position="126"/>
        <end position="151"/>
    </location>
</feature>
<evidence type="ECO:0000256" key="1">
    <source>
        <dbReference type="SAM" id="Phobius"/>
    </source>
</evidence>
<protein>
    <submittedName>
        <fullName evidence="2">DUF3307 domain-containing protein</fullName>
    </submittedName>
</protein>
<feature type="transmembrane region" description="Helical" evidence="1">
    <location>
        <begin position="93"/>
        <end position="114"/>
    </location>
</feature>
<keyword evidence="1" id="KW-1133">Transmembrane helix</keyword>
<name>A0ABY8QF54_9RHOB</name>
<evidence type="ECO:0000313" key="3">
    <source>
        <dbReference type="Proteomes" id="UP001241605"/>
    </source>
</evidence>
<feature type="transmembrane region" description="Helical" evidence="1">
    <location>
        <begin position="46"/>
        <end position="72"/>
    </location>
</feature>
<gene>
    <name evidence="2" type="ORF">QF118_11825</name>
</gene>
<sequence>MLALSAQITPAMLQSFAALLLAHCLADFTFQTRWMVDRKRNPLVLALHIALVFVFSTALLGGVWQVALVVSLAHFVIDGTKVWVLPASRRNTLGAFLGDQIAHLMTLIAAALWWPRAVAQGSWSAWADLALIPTLTLSGLILTVWAGGYAVGMLTARFRANPGQSDLTDTGLPDAGRLIGQLERALIFLLILVGEPAGVGFLIAAKSILRFDTKEGQYVIIGTLASVTWAMVLSYATLGLLEIAALTP</sequence>
<dbReference type="RefSeq" id="WP_282299260.1">
    <property type="nucleotide sequence ID" value="NZ_CP124616.1"/>
</dbReference>
<evidence type="ECO:0000313" key="2">
    <source>
        <dbReference type="EMBL" id="WGW02628.1"/>
    </source>
</evidence>
<keyword evidence="1" id="KW-0472">Membrane</keyword>
<organism evidence="2 3">
    <name type="scientific">Tropicibacter oceani</name>
    <dbReference type="NCBI Taxonomy" id="3058420"/>
    <lineage>
        <taxon>Bacteria</taxon>
        <taxon>Pseudomonadati</taxon>
        <taxon>Pseudomonadota</taxon>
        <taxon>Alphaproteobacteria</taxon>
        <taxon>Rhodobacterales</taxon>
        <taxon>Roseobacteraceae</taxon>
        <taxon>Tropicibacter</taxon>
    </lineage>
</organism>
<dbReference type="InterPro" id="IPR021737">
    <property type="entry name" value="Phage_phiKZ_Orf197"/>
</dbReference>
<feature type="transmembrane region" description="Helical" evidence="1">
    <location>
        <begin position="217"/>
        <end position="241"/>
    </location>
</feature>
<reference evidence="2 3" key="1">
    <citation type="submission" date="2023-05" db="EMBL/GenBank/DDBJ databases">
        <title>YMD87, complete Genome.</title>
        <authorList>
            <person name="Zhang J."/>
            <person name="Xu X."/>
        </authorList>
    </citation>
    <scope>NUCLEOTIDE SEQUENCE [LARGE SCALE GENOMIC DNA]</scope>
    <source>
        <strain evidence="2 3">YMD87</strain>
    </source>
</reference>
<keyword evidence="1" id="KW-0812">Transmembrane</keyword>
<keyword evidence="3" id="KW-1185">Reference proteome</keyword>
<feature type="transmembrane region" description="Helical" evidence="1">
    <location>
        <begin position="185"/>
        <end position="205"/>
    </location>
</feature>